<keyword evidence="1" id="KW-0812">Transmembrane</keyword>
<keyword evidence="1" id="KW-0472">Membrane</keyword>
<sequence length="142" mass="14651">MTDSVDPPNRHGYFHALETRAMTETIETVDVQGTAIGVGTVIAMACLVYGTVVSRTIVGIEATTIAMWVFAGTFLAVGTLHAAYGSGSLAWGYGGAAAGWLFVLLGTSSVQIGIGLLLLGLSGAYILLVSRRLRSEAASEAA</sequence>
<protein>
    <submittedName>
        <fullName evidence="2">Uncharacterized protein</fullName>
    </submittedName>
</protein>
<dbReference type="STRING" id="797299.HALLA_06525"/>
<proteinExistence type="predicted"/>
<evidence type="ECO:0000256" key="1">
    <source>
        <dbReference type="SAM" id="Phobius"/>
    </source>
</evidence>
<feature type="transmembrane region" description="Helical" evidence="1">
    <location>
        <begin position="97"/>
        <end position="128"/>
    </location>
</feature>
<dbReference type="Proteomes" id="UP000019024">
    <property type="component" value="Chromosome"/>
</dbReference>
<evidence type="ECO:0000313" key="2">
    <source>
        <dbReference type="EMBL" id="AHF98548.1"/>
    </source>
</evidence>
<organism evidence="2 3">
    <name type="scientific">Halostagnicola larsenii XH-48</name>
    <dbReference type="NCBI Taxonomy" id="797299"/>
    <lineage>
        <taxon>Archaea</taxon>
        <taxon>Methanobacteriati</taxon>
        <taxon>Methanobacteriota</taxon>
        <taxon>Stenosarchaea group</taxon>
        <taxon>Halobacteria</taxon>
        <taxon>Halobacteriales</taxon>
        <taxon>Natrialbaceae</taxon>
        <taxon>Halostagnicola</taxon>
    </lineage>
</organism>
<keyword evidence="3" id="KW-1185">Reference proteome</keyword>
<keyword evidence="1" id="KW-1133">Transmembrane helix</keyword>
<dbReference type="HOGENOM" id="CLU_165239_0_0_2"/>
<evidence type="ECO:0000313" key="3">
    <source>
        <dbReference type="Proteomes" id="UP000019024"/>
    </source>
</evidence>
<feature type="transmembrane region" description="Helical" evidence="1">
    <location>
        <begin position="31"/>
        <end position="53"/>
    </location>
</feature>
<reference evidence="2 3" key="1">
    <citation type="submission" date="2014-01" db="EMBL/GenBank/DDBJ databases">
        <authorList>
            <consortium name="DOE Joint Genome Institute"/>
            <person name="Anderson I."/>
            <person name="Huntemann M."/>
            <person name="Han J."/>
            <person name="Chen A."/>
            <person name="Kyrpides N."/>
            <person name="Mavromatis K."/>
            <person name="Markowitz V."/>
            <person name="Palaniappan K."/>
            <person name="Ivanova N."/>
            <person name="Schaumberg A."/>
            <person name="Pati A."/>
            <person name="Liolios K."/>
            <person name="Nordberg H.P."/>
            <person name="Cantor M.N."/>
            <person name="Hua S.X."/>
            <person name="Woyke T."/>
        </authorList>
    </citation>
    <scope>NUCLEOTIDE SEQUENCE [LARGE SCALE GENOMIC DNA]</scope>
    <source>
        <strain evidence="2 3">XH-48</strain>
    </source>
</reference>
<accession>W0JIW6</accession>
<dbReference type="EMBL" id="CP007055">
    <property type="protein sequence ID" value="AHF98548.1"/>
    <property type="molecule type" value="Genomic_DNA"/>
</dbReference>
<feature type="transmembrane region" description="Helical" evidence="1">
    <location>
        <begin position="65"/>
        <end position="85"/>
    </location>
</feature>
<gene>
    <name evidence="2" type="ORF">HALLA_06525</name>
</gene>
<dbReference type="AlphaFoldDB" id="W0JIW6"/>
<name>W0JIW6_9EURY</name>
<dbReference type="eggNOG" id="arCOG11471">
    <property type="taxonomic scope" value="Archaea"/>
</dbReference>
<dbReference type="KEGG" id="hlr:HALLA_06525"/>